<comment type="caution">
    <text evidence="1">The sequence shown here is derived from an EMBL/GenBank/DDBJ whole genome shotgun (WGS) entry which is preliminary data.</text>
</comment>
<evidence type="ECO:0000313" key="2">
    <source>
        <dbReference type="Proteomes" id="UP000267159"/>
    </source>
</evidence>
<dbReference type="Proteomes" id="UP000267159">
    <property type="component" value="Unassembled WGS sequence"/>
</dbReference>
<name>A0A3L7ZBG0_9BACE</name>
<evidence type="ECO:0000313" key="1">
    <source>
        <dbReference type="EMBL" id="RLT81917.1"/>
    </source>
</evidence>
<sequence length="127" mass="14724">MKFSDLPIEIQQRLNCERLNLRNRSINSAYEVLLYNQPGTRYFHARRHQNSWYDDKGNYMSFGGGSEWTLQYGCIGFSRMKQVMGYDYELCRGKIYSRSANGTIIPASVKTKKEVLSIAKAIGIFDF</sequence>
<protein>
    <submittedName>
        <fullName evidence="1">Uncharacterized protein</fullName>
    </submittedName>
</protein>
<organism evidence="1 2">
    <name type="scientific">Bacteroides acidifaciens</name>
    <dbReference type="NCBI Taxonomy" id="85831"/>
    <lineage>
        <taxon>Bacteria</taxon>
        <taxon>Pseudomonadati</taxon>
        <taxon>Bacteroidota</taxon>
        <taxon>Bacteroidia</taxon>
        <taxon>Bacteroidales</taxon>
        <taxon>Bacteroidaceae</taxon>
        <taxon>Bacteroides</taxon>
    </lineage>
</organism>
<dbReference type="AlphaFoldDB" id="A0A3L7ZBG0"/>
<gene>
    <name evidence="1" type="ORF">D7Y07_00690</name>
</gene>
<reference evidence="1 2" key="1">
    <citation type="submission" date="2018-09" db="EMBL/GenBank/DDBJ databases">
        <title>Murine metabolic-syndrome-specific gut microbial biobank.</title>
        <authorList>
            <person name="Liu C."/>
        </authorList>
    </citation>
    <scope>NUCLEOTIDE SEQUENCE [LARGE SCALE GENOMIC DNA]</scope>
    <source>
        <strain evidence="1 2">0.1X-D8-26</strain>
    </source>
</reference>
<proteinExistence type="predicted"/>
<dbReference type="EMBL" id="RAZM01000001">
    <property type="protein sequence ID" value="RLT81917.1"/>
    <property type="molecule type" value="Genomic_DNA"/>
</dbReference>
<dbReference type="RefSeq" id="WP_121765079.1">
    <property type="nucleotide sequence ID" value="NZ_RAZM01000001.1"/>
</dbReference>
<accession>A0A3L7ZBG0</accession>